<dbReference type="Proteomes" id="UP001595690">
    <property type="component" value="Unassembled WGS sequence"/>
</dbReference>
<feature type="domain" description="UspA" evidence="2">
    <location>
        <begin position="9"/>
        <end position="146"/>
    </location>
</feature>
<keyword evidence="4" id="KW-1185">Reference proteome</keyword>
<feature type="domain" description="UspA" evidence="2">
    <location>
        <begin position="162"/>
        <end position="297"/>
    </location>
</feature>
<sequence length="303" mass="32058">MSASVEPVVVAGVDGSDEAARAAVWAAREADSRSCPLLLVHALRWPLYAPAYAPSGMTTHTEEPLQHQAESMLADAIAKCRDHVPGAEVRCRVVRGDPTGVLLEAARDAELLVLGSTGVGGVLRMLIGSTAAELVHTSHKPVAVVRGTDWQDRARTEDTTVRVVVGVDGSDTSLGAVEFAYDFAARHEAELVALHACSDIPIDTLPRVQTSGLDDYIDEGRDVLARSISDSARRHPLVPTREVVTAEDPVESLLEQAEGAALVVVGSHGRGAVRRALLGSVSHAVLHKAPCPLVVVRTPEVAR</sequence>
<evidence type="ECO:0000259" key="2">
    <source>
        <dbReference type="Pfam" id="PF00582"/>
    </source>
</evidence>
<dbReference type="InterPro" id="IPR006016">
    <property type="entry name" value="UspA"/>
</dbReference>
<dbReference type="InterPro" id="IPR014729">
    <property type="entry name" value="Rossmann-like_a/b/a_fold"/>
</dbReference>
<dbReference type="PANTHER" id="PTHR31964:SF113">
    <property type="entry name" value="USPA DOMAIN-CONTAINING PROTEIN"/>
    <property type="match status" value="1"/>
</dbReference>
<dbReference type="PANTHER" id="PTHR31964">
    <property type="entry name" value="ADENINE NUCLEOTIDE ALPHA HYDROLASES-LIKE SUPERFAMILY PROTEIN"/>
    <property type="match status" value="1"/>
</dbReference>
<evidence type="ECO:0000256" key="1">
    <source>
        <dbReference type="ARBA" id="ARBA00008791"/>
    </source>
</evidence>
<accession>A0ABV8C4W6</accession>
<organism evidence="3 4">
    <name type="scientific">Lentzea rhizosphaerae</name>
    <dbReference type="NCBI Taxonomy" id="2041025"/>
    <lineage>
        <taxon>Bacteria</taxon>
        <taxon>Bacillati</taxon>
        <taxon>Actinomycetota</taxon>
        <taxon>Actinomycetes</taxon>
        <taxon>Pseudonocardiales</taxon>
        <taxon>Pseudonocardiaceae</taxon>
        <taxon>Lentzea</taxon>
    </lineage>
</organism>
<dbReference type="RefSeq" id="WP_382378546.1">
    <property type="nucleotide sequence ID" value="NZ_JBHRZI010000032.1"/>
</dbReference>
<name>A0ABV8C4W6_9PSEU</name>
<dbReference type="EMBL" id="JBHRZI010000032">
    <property type="protein sequence ID" value="MFC3897060.1"/>
    <property type="molecule type" value="Genomic_DNA"/>
</dbReference>
<dbReference type="Pfam" id="PF00582">
    <property type="entry name" value="Usp"/>
    <property type="match status" value="2"/>
</dbReference>
<dbReference type="SUPFAM" id="SSF52402">
    <property type="entry name" value="Adenine nucleotide alpha hydrolases-like"/>
    <property type="match status" value="2"/>
</dbReference>
<proteinExistence type="inferred from homology"/>
<evidence type="ECO:0000313" key="4">
    <source>
        <dbReference type="Proteomes" id="UP001595690"/>
    </source>
</evidence>
<comment type="similarity">
    <text evidence="1">Belongs to the universal stress protein A family.</text>
</comment>
<dbReference type="Gene3D" id="3.40.50.620">
    <property type="entry name" value="HUPs"/>
    <property type="match status" value="2"/>
</dbReference>
<reference evidence="4" key="1">
    <citation type="journal article" date="2019" name="Int. J. Syst. Evol. Microbiol.">
        <title>The Global Catalogue of Microorganisms (GCM) 10K type strain sequencing project: providing services to taxonomists for standard genome sequencing and annotation.</title>
        <authorList>
            <consortium name="The Broad Institute Genomics Platform"/>
            <consortium name="The Broad Institute Genome Sequencing Center for Infectious Disease"/>
            <person name="Wu L."/>
            <person name="Ma J."/>
        </authorList>
    </citation>
    <scope>NUCLEOTIDE SEQUENCE [LARGE SCALE GENOMIC DNA]</scope>
    <source>
        <strain evidence="4">CGMCC 4.7405</strain>
    </source>
</reference>
<protein>
    <submittedName>
        <fullName evidence="3">Universal stress protein</fullName>
    </submittedName>
</protein>
<gene>
    <name evidence="3" type="ORF">ACFOWZ_36755</name>
</gene>
<evidence type="ECO:0000313" key="3">
    <source>
        <dbReference type="EMBL" id="MFC3897060.1"/>
    </source>
</evidence>
<comment type="caution">
    <text evidence="3">The sequence shown here is derived from an EMBL/GenBank/DDBJ whole genome shotgun (WGS) entry which is preliminary data.</text>
</comment>
<dbReference type="InterPro" id="IPR006015">
    <property type="entry name" value="Universal_stress_UspA"/>
</dbReference>
<dbReference type="PRINTS" id="PR01438">
    <property type="entry name" value="UNVRSLSTRESS"/>
</dbReference>